<proteinExistence type="predicted"/>
<dbReference type="RefSeq" id="WP_152709018.1">
    <property type="nucleotide sequence ID" value="NZ_VOSJ01000007.1"/>
</dbReference>
<accession>A0A5N7MCV9</accession>
<gene>
    <name evidence="1" type="ORF">FS320_02435</name>
</gene>
<name>A0A5N7MCV9_9HYPH</name>
<dbReference type="Proteomes" id="UP000403266">
    <property type="component" value="Unassembled WGS sequence"/>
</dbReference>
<organism evidence="1 2">
    <name type="scientific">Microvirga tunisiensis</name>
    <dbReference type="NCBI Taxonomy" id="2108360"/>
    <lineage>
        <taxon>Bacteria</taxon>
        <taxon>Pseudomonadati</taxon>
        <taxon>Pseudomonadota</taxon>
        <taxon>Alphaproteobacteria</taxon>
        <taxon>Hyphomicrobiales</taxon>
        <taxon>Methylobacteriaceae</taxon>
        <taxon>Microvirga</taxon>
    </lineage>
</organism>
<dbReference type="EMBL" id="VOSK01000003">
    <property type="protein sequence ID" value="MPR24109.1"/>
    <property type="molecule type" value="Genomic_DNA"/>
</dbReference>
<reference evidence="1 2" key="1">
    <citation type="journal article" date="2019" name="Syst. Appl. Microbiol.">
        <title>Microvirga tunisiensis sp. nov., a root nodule symbiotic bacterium isolated from Lupinus micranthus and L. luteus grown in Northern Tunisia.</title>
        <authorList>
            <person name="Msaddak A."/>
            <person name="Rejili M."/>
            <person name="Duran D."/>
            <person name="Mars M."/>
            <person name="Palacios J.M."/>
            <person name="Ruiz-Argueso T."/>
            <person name="Rey L."/>
            <person name="Imperial J."/>
        </authorList>
    </citation>
    <scope>NUCLEOTIDE SEQUENCE [LARGE SCALE GENOMIC DNA]</scope>
    <source>
        <strain evidence="1 2">Lmie10</strain>
    </source>
</reference>
<comment type="caution">
    <text evidence="1">The sequence shown here is derived from an EMBL/GenBank/DDBJ whole genome shotgun (WGS) entry which is preliminary data.</text>
</comment>
<sequence length="140" mass="15371">MARLVELARQRAAKGDCETESQSGAEVCVSVKHASLNCDEAFDGESYRSCSLSISYEVSTDYRGQSSLDVDVECEASIDTKKRQGFSGYEVAQDDESHTLYANDSESETMQLSYFFSGFDEVYKASVSTASCEIDDVSLN</sequence>
<dbReference type="AlphaFoldDB" id="A0A5N7MCV9"/>
<evidence type="ECO:0000313" key="2">
    <source>
        <dbReference type="Proteomes" id="UP000403266"/>
    </source>
</evidence>
<protein>
    <submittedName>
        <fullName evidence="1">Uncharacterized protein</fullName>
    </submittedName>
</protein>
<evidence type="ECO:0000313" key="1">
    <source>
        <dbReference type="EMBL" id="MPR24109.1"/>
    </source>
</evidence>
<keyword evidence="2" id="KW-1185">Reference proteome</keyword>